<dbReference type="Proteomes" id="UP000000311">
    <property type="component" value="Unassembled WGS sequence"/>
</dbReference>
<dbReference type="AlphaFoldDB" id="E2AMQ5"/>
<evidence type="ECO:0000313" key="2">
    <source>
        <dbReference type="Proteomes" id="UP000000311"/>
    </source>
</evidence>
<reference evidence="1 2" key="1">
    <citation type="journal article" date="2010" name="Science">
        <title>Genomic comparison of the ants Camponotus floridanus and Harpegnathos saltator.</title>
        <authorList>
            <person name="Bonasio R."/>
            <person name="Zhang G."/>
            <person name="Ye C."/>
            <person name="Mutti N.S."/>
            <person name="Fang X."/>
            <person name="Qin N."/>
            <person name="Donahue G."/>
            <person name="Yang P."/>
            <person name="Li Q."/>
            <person name="Li C."/>
            <person name="Zhang P."/>
            <person name="Huang Z."/>
            <person name="Berger S.L."/>
            <person name="Reinberg D."/>
            <person name="Wang J."/>
            <person name="Liebig J."/>
        </authorList>
    </citation>
    <scope>NUCLEOTIDE SEQUENCE [LARGE SCALE GENOMIC DNA]</scope>
    <source>
        <strain evidence="2">C129</strain>
    </source>
</reference>
<sequence length="163" mass="18871">MPTLRWFFLSRLPPVARKYAKYRRLSKRLKRSWNTKNGDVDRTAGTRTKSRTWLTKGRWATSPIYRSSSKRGDPRLRPLLVPLQRQSLLIRQRQPYTKRQHNFLTQSSARPRMIPGSRGPRSIAASMTAWWGAQHRGQSTRGTRKILAPRATRGILAPLAKIV</sequence>
<protein>
    <submittedName>
        <fullName evidence="1">Uncharacterized protein</fullName>
    </submittedName>
</protein>
<accession>E2AMQ5</accession>
<gene>
    <name evidence="1" type="ORF">EAG_04623</name>
</gene>
<dbReference type="EMBL" id="GL440860">
    <property type="protein sequence ID" value="EFN65285.1"/>
    <property type="molecule type" value="Genomic_DNA"/>
</dbReference>
<proteinExistence type="predicted"/>
<organism evidence="2">
    <name type="scientific">Camponotus floridanus</name>
    <name type="common">Florida carpenter ant</name>
    <dbReference type="NCBI Taxonomy" id="104421"/>
    <lineage>
        <taxon>Eukaryota</taxon>
        <taxon>Metazoa</taxon>
        <taxon>Ecdysozoa</taxon>
        <taxon>Arthropoda</taxon>
        <taxon>Hexapoda</taxon>
        <taxon>Insecta</taxon>
        <taxon>Pterygota</taxon>
        <taxon>Neoptera</taxon>
        <taxon>Endopterygota</taxon>
        <taxon>Hymenoptera</taxon>
        <taxon>Apocrita</taxon>
        <taxon>Aculeata</taxon>
        <taxon>Formicoidea</taxon>
        <taxon>Formicidae</taxon>
        <taxon>Formicinae</taxon>
        <taxon>Camponotus</taxon>
    </lineage>
</organism>
<dbReference type="InParanoid" id="E2AMQ5"/>
<keyword evidence="2" id="KW-1185">Reference proteome</keyword>
<evidence type="ECO:0000313" key="1">
    <source>
        <dbReference type="EMBL" id="EFN65285.1"/>
    </source>
</evidence>
<name>E2AMQ5_CAMFO</name>